<comment type="similarity">
    <text evidence="1">Belongs to the peptidase C1 family.</text>
</comment>
<dbReference type="InterPro" id="IPR038765">
    <property type="entry name" value="Papain-like_cys_pep_sf"/>
</dbReference>
<proteinExistence type="inferred from homology"/>
<gene>
    <name evidence="4" type="ORF">MJ1_0109</name>
</gene>
<evidence type="ECO:0000256" key="1">
    <source>
        <dbReference type="ARBA" id="ARBA00008455"/>
    </source>
</evidence>
<dbReference type="InterPro" id="IPR000169">
    <property type="entry name" value="Pept_cys_AS"/>
</dbReference>
<evidence type="ECO:0000313" key="5">
    <source>
        <dbReference type="Proteomes" id="UP001055553"/>
    </source>
</evidence>
<dbReference type="GO" id="GO:0006508">
    <property type="term" value="P:proteolysis"/>
    <property type="evidence" value="ECO:0007669"/>
    <property type="project" value="InterPro"/>
</dbReference>
<protein>
    <submittedName>
        <fullName evidence="4">Papain</fullName>
    </submittedName>
</protein>
<dbReference type="Gene3D" id="3.90.70.10">
    <property type="entry name" value="Cysteine proteinases"/>
    <property type="match status" value="1"/>
</dbReference>
<dbReference type="PROSITE" id="PS00139">
    <property type="entry name" value="THIOL_PROTEASE_CYS"/>
    <property type="match status" value="1"/>
</dbReference>
<keyword evidence="2" id="KW-0812">Transmembrane</keyword>
<dbReference type="SUPFAM" id="SSF54001">
    <property type="entry name" value="Cysteine proteinases"/>
    <property type="match status" value="1"/>
</dbReference>
<evidence type="ECO:0000259" key="3">
    <source>
        <dbReference type="SMART" id="SM00645"/>
    </source>
</evidence>
<accession>A0A915SFB2</accession>
<dbReference type="KEGG" id="naer:MJ1_0109"/>
<name>A0A915SFB2_9ARCH</name>
<dbReference type="EMBL" id="AP019769">
    <property type="protein sequence ID" value="BBL45284.1"/>
    <property type="molecule type" value="Genomic_DNA"/>
</dbReference>
<dbReference type="PANTHER" id="PTHR12411">
    <property type="entry name" value="CYSTEINE PROTEASE FAMILY C1-RELATED"/>
    <property type="match status" value="1"/>
</dbReference>
<keyword evidence="5" id="KW-1185">Reference proteome</keyword>
<keyword evidence="2" id="KW-1133">Transmembrane helix</keyword>
<organism evidence="4 5">
    <name type="scientific">Nanobdella aerobiophila</name>
    <dbReference type="NCBI Taxonomy" id="2586965"/>
    <lineage>
        <taxon>Archaea</taxon>
        <taxon>Nanobdellota</taxon>
        <taxon>Nanobdellia</taxon>
        <taxon>Nanobdellales</taxon>
        <taxon>Nanobdellaceae</taxon>
        <taxon>Nanobdella</taxon>
    </lineage>
</organism>
<dbReference type="AlphaFoldDB" id="A0A915SFB2"/>
<dbReference type="Pfam" id="PF00112">
    <property type="entry name" value="Peptidase_C1"/>
    <property type="match status" value="1"/>
</dbReference>
<dbReference type="InterPro" id="IPR000668">
    <property type="entry name" value="Peptidase_C1A_C"/>
</dbReference>
<sequence>MKRVQINLLNVGIILVIVGLAIGIYYIYIYNLKTSQQNIEFQNFVQNIQNLENTITTFQGNYFIRLSVPNDVIIYYANNSIVLNYNNNNYSITFNNYNISLYNNNSEINYLLYPNEIYFIKSNNHIYITNNYNESEYLIDNNTYNMIINSNNSNNIISSNDCLYNYTGQTSWNWGDVNGDSYLPPIGNQGTCGDCWAWSAAYAIASNYMIYNNLPNLSLYLSPTEIAVNCNVGNPNSPGYCQDVMGCLGGLPYQGIQFSEEYGIGTDNNYNTYYQELADCSTNISNYPGDVCGQSYSIPNNNIYVPDSEQYLASGFLDSEEAIGPGGQLAALPPSGDLSTQQIKQDLLCYGPLSISGFLGGLSNQDTSYYLEATGHATLLVGFNDNSNICQEEYNQPGCWIIQNEWGQQSACIIVVYNTTNYYDTTPLLIPNNMISIQSCSQLFLNQNFCNYYVQKVLGSGYNCGGVYWMNNGYIYVPYNSTPYGQSLPYYIISINNVTYIS</sequence>
<dbReference type="InterPro" id="IPR013128">
    <property type="entry name" value="Peptidase_C1A"/>
</dbReference>
<keyword evidence="2" id="KW-0472">Membrane</keyword>
<evidence type="ECO:0000256" key="2">
    <source>
        <dbReference type="SAM" id="Phobius"/>
    </source>
</evidence>
<dbReference type="GO" id="GO:0008234">
    <property type="term" value="F:cysteine-type peptidase activity"/>
    <property type="evidence" value="ECO:0007669"/>
    <property type="project" value="InterPro"/>
</dbReference>
<feature type="domain" description="Peptidase C1A papain C-terminal" evidence="3">
    <location>
        <begin position="168"/>
        <end position="416"/>
    </location>
</feature>
<dbReference type="Proteomes" id="UP001055553">
    <property type="component" value="Chromosome"/>
</dbReference>
<feature type="transmembrane region" description="Helical" evidence="2">
    <location>
        <begin position="7"/>
        <end position="28"/>
    </location>
</feature>
<reference evidence="5" key="1">
    <citation type="journal article" date="2022" name="Int. J. Syst. Evol. Microbiol.">
        <title>Nanobdella aerobiophila gen. nov., sp. nov., a thermoacidophilic, obligate ectosymbiotic archaeon, and proposal of Nanobdellaceae fam. nov., Nanobdellales ord. nov. and Nanobdellia class. nov.</title>
        <authorList>
            <person name="Kato S."/>
            <person name="Ogasawara A."/>
            <person name="Itoh T."/>
            <person name="Sakai H.D."/>
            <person name="Shimizu M."/>
            <person name="Yuki M."/>
            <person name="Kaneko M."/>
            <person name="Takashina T."/>
            <person name="Ohkuma M."/>
        </authorList>
    </citation>
    <scope>NUCLEOTIDE SEQUENCE [LARGE SCALE GENOMIC DNA]</scope>
    <source>
        <strain evidence="5">MJ1</strain>
    </source>
</reference>
<evidence type="ECO:0000313" key="4">
    <source>
        <dbReference type="EMBL" id="BBL45284.1"/>
    </source>
</evidence>
<dbReference type="SMART" id="SM00645">
    <property type="entry name" value="Pept_C1"/>
    <property type="match status" value="1"/>
</dbReference>
<dbReference type="GeneID" id="74568060"/>
<dbReference type="RefSeq" id="WP_258393323.1">
    <property type="nucleotide sequence ID" value="NZ_AP019769.1"/>
</dbReference>